<feature type="region of interest" description="Disordered" evidence="3">
    <location>
        <begin position="772"/>
        <end position="802"/>
    </location>
</feature>
<dbReference type="InterPro" id="IPR012337">
    <property type="entry name" value="RNaseH-like_sf"/>
</dbReference>
<dbReference type="InterPro" id="IPR010997">
    <property type="entry name" value="HRDC-like_sf"/>
</dbReference>
<feature type="region of interest" description="Disordered" evidence="3">
    <location>
        <begin position="34"/>
        <end position="58"/>
    </location>
</feature>
<comment type="subcellular location">
    <subcellularLocation>
        <location evidence="1">Nucleus</location>
    </subcellularLocation>
</comment>
<keyword evidence="6" id="KW-1185">Reference proteome</keyword>
<evidence type="ECO:0000313" key="6">
    <source>
        <dbReference type="Proteomes" id="UP001530293"/>
    </source>
</evidence>
<protein>
    <recommendedName>
        <fullName evidence="4">HRDC domain-containing protein</fullName>
    </recommendedName>
</protein>
<proteinExistence type="predicted"/>
<dbReference type="InterPro" id="IPR002121">
    <property type="entry name" value="HRDC_dom"/>
</dbReference>
<dbReference type="Gene3D" id="3.30.420.10">
    <property type="entry name" value="Ribonuclease H-like superfamily/Ribonuclease H"/>
    <property type="match status" value="1"/>
</dbReference>
<feature type="compositionally biased region" description="Gly residues" evidence="3">
    <location>
        <begin position="247"/>
        <end position="257"/>
    </location>
</feature>
<dbReference type="SUPFAM" id="SSF53098">
    <property type="entry name" value="Ribonuclease H-like"/>
    <property type="match status" value="1"/>
</dbReference>
<evidence type="ECO:0000313" key="5">
    <source>
        <dbReference type="EMBL" id="KAL3764366.1"/>
    </source>
</evidence>
<feature type="compositionally biased region" description="Acidic residues" evidence="3">
    <location>
        <begin position="869"/>
        <end position="879"/>
    </location>
</feature>
<feature type="compositionally biased region" description="Gly residues" evidence="3">
    <location>
        <begin position="1009"/>
        <end position="1020"/>
    </location>
</feature>
<feature type="compositionally biased region" description="Acidic residues" evidence="3">
    <location>
        <begin position="48"/>
        <end position="58"/>
    </location>
</feature>
<dbReference type="InterPro" id="IPR036397">
    <property type="entry name" value="RNaseH_sf"/>
</dbReference>
<evidence type="ECO:0000256" key="3">
    <source>
        <dbReference type="SAM" id="MobiDB-lite"/>
    </source>
</evidence>
<feature type="compositionally biased region" description="Basic and acidic residues" evidence="3">
    <location>
        <begin position="847"/>
        <end position="865"/>
    </location>
</feature>
<evidence type="ECO:0000256" key="1">
    <source>
        <dbReference type="ARBA" id="ARBA00004123"/>
    </source>
</evidence>
<dbReference type="PANTHER" id="PTHR12124">
    <property type="entry name" value="POLYMYOSITIS/SCLERODERMA AUTOANTIGEN-RELATED"/>
    <property type="match status" value="1"/>
</dbReference>
<feature type="compositionally biased region" description="Low complexity" evidence="3">
    <location>
        <begin position="34"/>
        <end position="46"/>
    </location>
</feature>
<accession>A0ABD3MNE9</accession>
<reference evidence="5 6" key="1">
    <citation type="submission" date="2024-10" db="EMBL/GenBank/DDBJ databases">
        <title>Updated reference genomes for cyclostephanoid diatoms.</title>
        <authorList>
            <person name="Roberts W.R."/>
            <person name="Alverson A.J."/>
        </authorList>
    </citation>
    <scope>NUCLEOTIDE SEQUENCE [LARGE SCALE GENOMIC DNA]</scope>
    <source>
        <strain evidence="5 6">AJA232-27</strain>
    </source>
</reference>
<feature type="domain" description="HRDC" evidence="4">
    <location>
        <begin position="584"/>
        <end position="664"/>
    </location>
</feature>
<dbReference type="InterPro" id="IPR045092">
    <property type="entry name" value="Rrp6-like"/>
</dbReference>
<keyword evidence="2" id="KW-0539">Nucleus</keyword>
<feature type="region of interest" description="Disordered" evidence="3">
    <location>
        <begin position="246"/>
        <end position="265"/>
    </location>
</feature>
<dbReference type="SUPFAM" id="SSF47819">
    <property type="entry name" value="HRDC-like"/>
    <property type="match status" value="1"/>
</dbReference>
<feature type="region of interest" description="Disordered" evidence="3">
    <location>
        <begin position="847"/>
        <end position="922"/>
    </location>
</feature>
<organism evidence="5 6">
    <name type="scientific">Discostella pseudostelligera</name>
    <dbReference type="NCBI Taxonomy" id="259834"/>
    <lineage>
        <taxon>Eukaryota</taxon>
        <taxon>Sar</taxon>
        <taxon>Stramenopiles</taxon>
        <taxon>Ochrophyta</taxon>
        <taxon>Bacillariophyta</taxon>
        <taxon>Coscinodiscophyceae</taxon>
        <taxon>Thalassiosirophycidae</taxon>
        <taxon>Stephanodiscales</taxon>
        <taxon>Stephanodiscaceae</taxon>
        <taxon>Discostella</taxon>
    </lineage>
</organism>
<dbReference type="EMBL" id="JALLBG020000107">
    <property type="protein sequence ID" value="KAL3764366.1"/>
    <property type="molecule type" value="Genomic_DNA"/>
</dbReference>
<feature type="region of interest" description="Disordered" evidence="3">
    <location>
        <begin position="935"/>
        <end position="962"/>
    </location>
</feature>
<dbReference type="Gene3D" id="1.10.150.80">
    <property type="entry name" value="HRDC domain"/>
    <property type="match status" value="1"/>
</dbReference>
<evidence type="ECO:0000256" key="2">
    <source>
        <dbReference type="ARBA" id="ARBA00023242"/>
    </source>
</evidence>
<evidence type="ECO:0000259" key="4">
    <source>
        <dbReference type="PROSITE" id="PS50967"/>
    </source>
</evidence>
<dbReference type="AlphaFoldDB" id="A0ABD3MNE9"/>
<dbReference type="InterPro" id="IPR044876">
    <property type="entry name" value="HRDC_dom_sf"/>
</dbReference>
<name>A0ABD3MNE9_9STRA</name>
<dbReference type="Pfam" id="PF01612">
    <property type="entry name" value="DNA_pol_A_exo1"/>
    <property type="match status" value="1"/>
</dbReference>
<comment type="caution">
    <text evidence="5">The sequence shown here is derived from an EMBL/GenBank/DDBJ whole genome shotgun (WGS) entry which is preliminary data.</text>
</comment>
<dbReference type="SMART" id="SM00474">
    <property type="entry name" value="35EXOc"/>
    <property type="match status" value="1"/>
</dbReference>
<dbReference type="Proteomes" id="UP001530293">
    <property type="component" value="Unassembled WGS sequence"/>
</dbReference>
<dbReference type="InterPro" id="IPR002562">
    <property type="entry name" value="3'-5'_exonuclease_dom"/>
</dbReference>
<dbReference type="GO" id="GO:0005634">
    <property type="term" value="C:nucleus"/>
    <property type="evidence" value="ECO:0007669"/>
    <property type="project" value="UniProtKB-SubCell"/>
</dbReference>
<feature type="region of interest" description="Disordered" evidence="3">
    <location>
        <begin position="977"/>
        <end position="1023"/>
    </location>
</feature>
<dbReference type="PANTHER" id="PTHR12124:SF47">
    <property type="entry name" value="EXOSOME COMPONENT 10"/>
    <property type="match status" value="1"/>
</dbReference>
<dbReference type="Pfam" id="PF00570">
    <property type="entry name" value="HRDC"/>
    <property type="match status" value="1"/>
</dbReference>
<gene>
    <name evidence="5" type="ORF">ACHAWU_006004</name>
</gene>
<sequence length="1074" mass="117139">MGDDATTTTTNDQPSLPNLLASLALGVRSVNALPLTNTPTANTKTTGGDDDDDDDEQDEFSFRMSLPEFASLNNEARQSLSSLLCEALEGLSSSSSDHVDDDTININNNISYEFDDPELWEQCADACDALYDRVSSYIADSEQRAVDGDGTGTHNNYTAIASAITTVAQRARANASGAYGRMIQGLADMEKPQNLYQGFVTQPPQNSRDLPFVPMIVYDERKQAKLEAGEYTREGHGLDTRCFDYSGNGGNNNNGGEGAEDEDEKKDVTRRKYLPDMTGPSYHYQHPYREEIEALEYRPWQLDVSDIRVKDSNQIAQDNKMDDGVWIGNEDDLAKLAMRIADGQESGEIQEIGLDLEAHSHRTFAGFVCLIQLSIRRPKSSSVAAGGESQQSTSSSNQPPNVSTGYDFLIDALALRHAIPIHLGPILVNPDIVKVMHGADSDIPWLQRDFGCYVVNLFDTGRASRALKFPSAGLAYLLRKYAGVEADKAHQLSDWRRRPLPEDMRRYAVSDTRYLLDIYDQLRLELEGHSSKDISIASVLDQSKRVCLIRYDKELFRPSGYMKIMDGGSNRRRNSSNKVTSELSSQQEATLKALYDWRDKTARQEDESITYVCGNTALLRIASNRPVTVAALQGLVNPLPPLVMRRSQEILEAIKVSSSTHDKTGGAVSTAEKPTVIQPAVPPRSSVNREMLSPILDSAALYQQAGWMTPTPAGANATDASESEADEGISKFLDVNAANQGYSSTQYTSHSIETAPPPLVNVPVAIDENDRIKERSSRGASTDGLGTTLAASGDASSQDDVTTAQRSATLIKKEMTKLTRTGTEVRFGNGFTLIDLLRPMSQSEYVDYDRDQDNDGPEGDEKPSNIDDTSGDNPEEDEMTIPKSMREIYNLSNANRRTGKEKASLKLLRLPGDNTKSNQPMKEDDIQEAEAILASRGGPGGYFGSSGTSKRPRSAPGKEGDIKLMIKMGWVKDKKDAESLAVVPGEQQQPTEKDNRHNHGSQHQKKSNAGGGKGGGGASGGSFDYYSSMGSGVGAFDPNAAPAKNPFFAGAAMSAVSMLHGESKGKSNKRNKKR</sequence>
<dbReference type="SMART" id="SM00341">
    <property type="entry name" value="HRDC"/>
    <property type="match status" value="1"/>
</dbReference>
<dbReference type="PROSITE" id="PS50967">
    <property type="entry name" value="HRDC"/>
    <property type="match status" value="1"/>
</dbReference>